<dbReference type="AlphaFoldDB" id="A0A6C0IYB6"/>
<protein>
    <submittedName>
        <fullName evidence="1">Uncharacterized protein</fullName>
    </submittedName>
</protein>
<organism evidence="1">
    <name type="scientific">viral metagenome</name>
    <dbReference type="NCBI Taxonomy" id="1070528"/>
    <lineage>
        <taxon>unclassified sequences</taxon>
        <taxon>metagenomes</taxon>
        <taxon>organismal metagenomes</taxon>
    </lineage>
</organism>
<proteinExistence type="predicted"/>
<dbReference type="EMBL" id="MN740292">
    <property type="protein sequence ID" value="QHT98344.1"/>
    <property type="molecule type" value="Genomic_DNA"/>
</dbReference>
<accession>A0A6C0IYB6</accession>
<sequence length="61" mass="6672">MFALLCKPVVVPVQTGNPVLRANDCRIAYVTPSQTQEGKLEIEILEAPPVYIGADKPSDKF</sequence>
<evidence type="ECO:0000313" key="1">
    <source>
        <dbReference type="EMBL" id="QHT98344.1"/>
    </source>
</evidence>
<reference evidence="1" key="1">
    <citation type="journal article" date="2020" name="Nature">
        <title>Giant virus diversity and host interactions through global metagenomics.</title>
        <authorList>
            <person name="Schulz F."/>
            <person name="Roux S."/>
            <person name="Paez-Espino D."/>
            <person name="Jungbluth S."/>
            <person name="Walsh D.A."/>
            <person name="Denef V.J."/>
            <person name="McMahon K.D."/>
            <person name="Konstantinidis K.T."/>
            <person name="Eloe-Fadrosh E.A."/>
            <person name="Kyrpides N.C."/>
            <person name="Woyke T."/>
        </authorList>
    </citation>
    <scope>NUCLEOTIDE SEQUENCE</scope>
    <source>
        <strain evidence="1">GVMAG-M-3300025652-16</strain>
    </source>
</reference>
<name>A0A6C0IYB6_9ZZZZ</name>